<keyword evidence="1" id="KW-0175">Coiled coil</keyword>
<comment type="caution">
    <text evidence="4">The sequence shown here is derived from an EMBL/GenBank/DDBJ whole genome shotgun (WGS) entry which is preliminary data.</text>
</comment>
<name>A0A6A5BH90_NAEFO</name>
<feature type="region of interest" description="Disordered" evidence="2">
    <location>
        <begin position="1"/>
        <end position="34"/>
    </location>
</feature>
<dbReference type="RefSeq" id="XP_044558107.1">
    <property type="nucleotide sequence ID" value="XM_044711914.1"/>
</dbReference>
<gene>
    <name evidence="4" type="ORF">FDP41_008098</name>
</gene>
<organism evidence="4 5">
    <name type="scientific">Naegleria fowleri</name>
    <name type="common">Brain eating amoeba</name>
    <dbReference type="NCBI Taxonomy" id="5763"/>
    <lineage>
        <taxon>Eukaryota</taxon>
        <taxon>Discoba</taxon>
        <taxon>Heterolobosea</taxon>
        <taxon>Tetramitia</taxon>
        <taxon>Eutetramitia</taxon>
        <taxon>Vahlkampfiidae</taxon>
        <taxon>Naegleria</taxon>
    </lineage>
</organism>
<feature type="coiled-coil region" evidence="1">
    <location>
        <begin position="211"/>
        <end position="238"/>
    </location>
</feature>
<dbReference type="GO" id="GO:0005634">
    <property type="term" value="C:nucleus"/>
    <property type="evidence" value="ECO:0007669"/>
    <property type="project" value="TreeGrafter"/>
</dbReference>
<dbReference type="GeneID" id="68115316"/>
<feature type="domain" description="PARP catalytic" evidence="3">
    <location>
        <begin position="377"/>
        <end position="501"/>
    </location>
</feature>
<evidence type="ECO:0000313" key="5">
    <source>
        <dbReference type="Proteomes" id="UP000444721"/>
    </source>
</evidence>
<keyword evidence="5" id="KW-1185">Reference proteome</keyword>
<dbReference type="AlphaFoldDB" id="A0A6A5BH90"/>
<dbReference type="VEuPathDB" id="AmoebaDB:FDP41_008098"/>
<dbReference type="SUPFAM" id="SSF56399">
    <property type="entry name" value="ADP-ribosylation"/>
    <property type="match status" value="1"/>
</dbReference>
<proteinExistence type="predicted"/>
<protein>
    <recommendedName>
        <fullName evidence="3">PARP catalytic domain-containing protein</fullName>
    </recommendedName>
</protein>
<sequence>MTSADEPTTSITSSTTTETTRTSSDSSSSTTSTMVMDQCTNASSTSIIASETTTTTTIKESGLSNKIRVLSLSVPPHTVPQYLESDLKELQSLKETLQYKPTVLHLLSLYQSEIKKEVEFKQKKKNSSSSSSGSIVHVQVDPVPPDRKYIYLTSSGAPAVPSTCSCIVDYSHYLSLHSGKSIMNEFDLQTPPEEIAKVVKKVDKIPASSSIESKKNELIELEKRYAQLMQEKQKVLADRASVLTPEELASIEEEEGIRRKPSFSQDAIIDEDEWELEHKRKIIEQERKLVEKRLLEEKKHRNVRFYCKGELEYLQQWNAVFSSGEKKPSNLEELRKYSLRPTNVFDLEGEQIHYRFCESQFHRLGASPAYASSYPTAYISEVEYVVNPNIMNRFNNCKKELAKKHGFLLESMKPLLLFHGTSETNMENILRTNFLIEKIGSTTDMGWYGKGFYFSEYPGLSMAYSRNQYLLICMVLIGKAFHMNQVETGRPLEPGYDSHVSPDGCSEVIIFNPDQVIPLYKIKWEHSGSPTYK</sequence>
<accession>A0A6A5BH90</accession>
<dbReference type="GO" id="GO:0003950">
    <property type="term" value="F:NAD+ poly-ADP-ribosyltransferase activity"/>
    <property type="evidence" value="ECO:0007669"/>
    <property type="project" value="InterPro"/>
</dbReference>
<dbReference type="PANTHER" id="PTHR45740">
    <property type="entry name" value="POLY [ADP-RIBOSE] POLYMERASE"/>
    <property type="match status" value="1"/>
</dbReference>
<dbReference type="InterPro" id="IPR051712">
    <property type="entry name" value="ARTD-AVP"/>
</dbReference>
<dbReference type="Proteomes" id="UP000444721">
    <property type="component" value="Unassembled WGS sequence"/>
</dbReference>
<dbReference type="Gene3D" id="3.90.228.10">
    <property type="match status" value="1"/>
</dbReference>
<dbReference type="VEuPathDB" id="AmoebaDB:NfTy_092160"/>
<dbReference type="EMBL" id="VFQX01000060">
    <property type="protein sequence ID" value="KAF0973394.1"/>
    <property type="molecule type" value="Genomic_DNA"/>
</dbReference>
<evidence type="ECO:0000313" key="4">
    <source>
        <dbReference type="EMBL" id="KAF0973394.1"/>
    </source>
</evidence>
<evidence type="ECO:0000256" key="1">
    <source>
        <dbReference type="SAM" id="Coils"/>
    </source>
</evidence>
<dbReference type="InterPro" id="IPR012317">
    <property type="entry name" value="Poly(ADP-ribose)pol_cat_dom"/>
</dbReference>
<dbReference type="GO" id="GO:1990404">
    <property type="term" value="F:NAD+-protein mono-ADP-ribosyltransferase activity"/>
    <property type="evidence" value="ECO:0007669"/>
    <property type="project" value="TreeGrafter"/>
</dbReference>
<evidence type="ECO:0000256" key="2">
    <source>
        <dbReference type="SAM" id="MobiDB-lite"/>
    </source>
</evidence>
<dbReference type="OMA" id="HYRFCES"/>
<dbReference type="Pfam" id="PF00644">
    <property type="entry name" value="PARP"/>
    <property type="match status" value="1"/>
</dbReference>
<dbReference type="PANTHER" id="PTHR45740:SF2">
    <property type="entry name" value="POLY [ADP-RIBOSE] POLYMERASE"/>
    <property type="match status" value="1"/>
</dbReference>
<evidence type="ECO:0000259" key="3">
    <source>
        <dbReference type="Pfam" id="PF00644"/>
    </source>
</evidence>
<dbReference type="VEuPathDB" id="AmoebaDB:NF0055270"/>
<reference evidence="4 5" key="1">
    <citation type="journal article" date="2019" name="Sci. Rep.">
        <title>Nanopore sequencing improves the draft genome of the human pathogenic amoeba Naegleria fowleri.</title>
        <authorList>
            <person name="Liechti N."/>
            <person name="Schurch N."/>
            <person name="Bruggmann R."/>
            <person name="Wittwer M."/>
        </authorList>
    </citation>
    <scope>NUCLEOTIDE SEQUENCE [LARGE SCALE GENOMIC DNA]</scope>
    <source>
        <strain evidence="4 5">ATCC 30894</strain>
    </source>
</reference>
<feature type="compositionally biased region" description="Low complexity" evidence="2">
    <location>
        <begin position="8"/>
        <end position="33"/>
    </location>
</feature>
<dbReference type="OrthoDB" id="10256774at2759"/>